<feature type="domain" description="Helicase ATP-binding" evidence="15">
    <location>
        <begin position="160"/>
        <end position="298"/>
    </location>
</feature>
<dbReference type="PROSITE" id="PS51192">
    <property type="entry name" value="HELICASE_ATP_BIND_1"/>
    <property type="match status" value="1"/>
</dbReference>
<dbReference type="SUPFAM" id="SSF81886">
    <property type="entry name" value="Helical scaffold and wing domains of SecA"/>
    <property type="match status" value="1"/>
</dbReference>
<feature type="region of interest" description="Disordered" evidence="14">
    <location>
        <begin position="993"/>
        <end position="1020"/>
    </location>
</feature>
<dbReference type="InterPro" id="IPR020937">
    <property type="entry name" value="SecA_CS"/>
</dbReference>
<evidence type="ECO:0000256" key="7">
    <source>
        <dbReference type="ARBA" id="ARBA00022927"/>
    </source>
</evidence>
<dbReference type="Gene3D" id="3.90.1440.10">
    <property type="entry name" value="SecA, preprotein cross-linking domain"/>
    <property type="match status" value="1"/>
</dbReference>
<dbReference type="PROSITE" id="PS01312">
    <property type="entry name" value="SECA"/>
    <property type="match status" value="1"/>
</dbReference>
<evidence type="ECO:0000259" key="15">
    <source>
        <dbReference type="PROSITE" id="PS51192"/>
    </source>
</evidence>
<dbReference type="GO" id="GO:0016464">
    <property type="term" value="F:chloroplast protein-transporting ATPase activity"/>
    <property type="evidence" value="ECO:0007669"/>
    <property type="project" value="UniProtKB-EC"/>
</dbReference>
<dbReference type="AlphaFoldDB" id="A0AAW1S951"/>
<dbReference type="PANTHER" id="PTHR30612:SF0">
    <property type="entry name" value="CHLOROPLAST PROTEIN-TRANSPORTING ATPASE"/>
    <property type="match status" value="1"/>
</dbReference>
<dbReference type="Pfam" id="PF07516">
    <property type="entry name" value="SecA_SW"/>
    <property type="match status" value="1"/>
</dbReference>
<keyword evidence="7 13" id="KW-0653">Protein transport</keyword>
<dbReference type="InterPro" id="IPR027417">
    <property type="entry name" value="P-loop_NTPase"/>
</dbReference>
<dbReference type="Gene3D" id="1.10.3060.10">
    <property type="entry name" value="Helical scaffold and wing domains of SecA"/>
    <property type="match status" value="1"/>
</dbReference>
<evidence type="ECO:0000256" key="5">
    <source>
        <dbReference type="ARBA" id="ARBA00022741"/>
    </source>
</evidence>
<evidence type="ECO:0000256" key="2">
    <source>
        <dbReference type="ARBA" id="ARBA00004525"/>
    </source>
</evidence>
<dbReference type="SMART" id="SM00957">
    <property type="entry name" value="SecA_DEAD"/>
    <property type="match status" value="1"/>
</dbReference>
<keyword evidence="18" id="KW-1185">Reference proteome</keyword>
<keyword evidence="4 13" id="KW-0813">Transport</keyword>
<evidence type="ECO:0000313" key="17">
    <source>
        <dbReference type="EMBL" id="KAK9842650.1"/>
    </source>
</evidence>
<sequence>MTSILGTTQLPLHSSSCPFAIHYHPQTRTSTFRRAQQPALSQQCSSFAGAQLTSSPQLARPHSRVQLRTQAGLFGNFTNMFNKDGGKVRRQMQPLVDKINALEPQMQSLTDEQLKGKTDEFKQRVQSGETLDALLVESFAVVREASKRVLGLRPFDVQLIGGMVLHGGQIAEMKTGEGKTLVAVLPAYLNALAGKGVQVVTVNDYLARRDSEWVGQVHRFLGLTVGLVQTSLNQDERRQAYSADITYVTNSELGFDYLRENLATTKEELVLRGFDYCIVDEVDSILIDEARTPLIISGQSDKPSSKYEMTQKLAAALERDYHYTVDEKQKNVLLTEDGYEAAEQVLQVVDLYDPREQWASYLVNAIKAKELQRRDVNYIVRGAEIVIVDEFTGRTMPGRRWSDGLHQAVEAKERVEIQNETITLASISYQNFFRNYKKKSGMTGTAATETAEFSNIYELTVSVVPPNRPNVRKDNSDVVFRSTEGKWSAVVQEIGRMNSMGRPVLVGTTSVEQSEDLARRLDEEDIKYQLLNAKPENVERESEIVAQSGRKGAVTIATNMAGRGTDIILGGNAEFQARLKLREMLMPEVVNQSASLESQNGKGRNAKAEVPNRTGSPKTWRVAPDIFPRDLSGSAQQIAQEAVRAAKKEWGERQLEELEAEERLSVVCERGPVSDPVISQLREAFQIIEAEYKEVTETEKTEVVELGGLHVIGTERHESRRIDNQLRGRGGRQGDPGSTRFFLSLEDPLFRVFGGERIQGMMKMFQIEDLPIESGMLTNALNEAQRKVESYFFDIRRQLFDYDMVLNTQREKVYSERRRALLASDLSQQLVEYAERTVDDILEANVDASLPPDQWTLDSLARKMAQYCYLLDDLTEDMLKQQSGGDFEALRTFLRKRAVDAYWTKVQETDSLEDGLMQEAQRFFVLTQTDSRWKEHLQAIKFLQQAVGLRGYAQRDPLTEYKLEGYNLFLDMMAQIRRNVIYNVYCFQPKPQHQEQMRQRQAAEAKSKKEPAAAGGRRKR</sequence>
<dbReference type="GO" id="GO:0009535">
    <property type="term" value="C:chloroplast thylakoid membrane"/>
    <property type="evidence" value="ECO:0007669"/>
    <property type="project" value="UniProtKB-SubCell"/>
</dbReference>
<dbReference type="PRINTS" id="PR00906">
    <property type="entry name" value="SECA"/>
</dbReference>
<evidence type="ECO:0000256" key="3">
    <source>
        <dbReference type="ARBA" id="ARBA00007650"/>
    </source>
</evidence>
<evidence type="ECO:0000256" key="13">
    <source>
        <dbReference type="RuleBase" id="RU003874"/>
    </source>
</evidence>
<dbReference type="PROSITE" id="PS51196">
    <property type="entry name" value="SECA_MOTOR_DEAD"/>
    <property type="match status" value="1"/>
</dbReference>
<dbReference type="GO" id="GO:0006886">
    <property type="term" value="P:intracellular protein transport"/>
    <property type="evidence" value="ECO:0007669"/>
    <property type="project" value="InterPro"/>
</dbReference>
<dbReference type="InterPro" id="IPR014018">
    <property type="entry name" value="SecA_motor_DEAD"/>
</dbReference>
<evidence type="ECO:0000259" key="16">
    <source>
        <dbReference type="PROSITE" id="PS51196"/>
    </source>
</evidence>
<evidence type="ECO:0000256" key="1">
    <source>
        <dbReference type="ARBA" id="ARBA00004470"/>
    </source>
</evidence>
<dbReference type="InterPro" id="IPR036266">
    <property type="entry name" value="SecA_Wing/Scaffold_sf"/>
</dbReference>
<dbReference type="FunFam" id="3.40.50.300:FF:000429">
    <property type="entry name" value="Preprotein translocase subunit SecA"/>
    <property type="match status" value="1"/>
</dbReference>
<keyword evidence="10" id="KW-0793">Thylakoid</keyword>
<evidence type="ECO:0000256" key="8">
    <source>
        <dbReference type="ARBA" id="ARBA00022967"/>
    </source>
</evidence>
<dbReference type="InterPro" id="IPR000185">
    <property type="entry name" value="SecA"/>
</dbReference>
<dbReference type="FunFam" id="1.10.3060.10:FF:000003">
    <property type="entry name" value="Protein translocase subunit SecA"/>
    <property type="match status" value="1"/>
</dbReference>
<dbReference type="FunFam" id="3.90.1440.10:FF:000003">
    <property type="entry name" value="Preprotein translocase SecA subunit"/>
    <property type="match status" value="1"/>
</dbReference>
<dbReference type="CDD" id="cd17928">
    <property type="entry name" value="DEXDc_SecA"/>
    <property type="match status" value="1"/>
</dbReference>
<evidence type="ECO:0000313" key="18">
    <source>
        <dbReference type="Proteomes" id="UP001438707"/>
    </source>
</evidence>
<dbReference type="FunFam" id="3.40.50.300:FF:000334">
    <property type="entry name" value="Protein translocase subunit SecA"/>
    <property type="match status" value="1"/>
</dbReference>
<keyword evidence="6 13" id="KW-0067">ATP-binding</keyword>
<accession>A0AAW1S951</accession>
<dbReference type="InterPro" id="IPR036670">
    <property type="entry name" value="SecA_X-link_sf"/>
</dbReference>
<dbReference type="SUPFAM" id="SSF81767">
    <property type="entry name" value="Pre-protein crosslinking domain of SecA"/>
    <property type="match status" value="1"/>
</dbReference>
<evidence type="ECO:0000256" key="4">
    <source>
        <dbReference type="ARBA" id="ARBA00022448"/>
    </source>
</evidence>
<keyword evidence="8" id="KW-1278">Translocase</keyword>
<dbReference type="SUPFAM" id="SSF52540">
    <property type="entry name" value="P-loop containing nucleoside triphosphate hydrolases"/>
    <property type="match status" value="2"/>
</dbReference>
<dbReference type="GO" id="GO:0005524">
    <property type="term" value="F:ATP binding"/>
    <property type="evidence" value="ECO:0007669"/>
    <property type="project" value="UniProtKB-KW"/>
</dbReference>
<dbReference type="EMBL" id="JALJOS010000002">
    <property type="protein sequence ID" value="KAK9842650.1"/>
    <property type="molecule type" value="Genomic_DNA"/>
</dbReference>
<evidence type="ECO:0000256" key="11">
    <source>
        <dbReference type="ARBA" id="ARBA00023136"/>
    </source>
</evidence>
<comment type="similarity">
    <text evidence="3 13">Belongs to the SecA family.</text>
</comment>
<dbReference type="Pfam" id="PF07517">
    <property type="entry name" value="SecA_DEAD"/>
    <property type="match status" value="1"/>
</dbReference>
<dbReference type="HAMAP" id="MF_01382">
    <property type="entry name" value="SecA"/>
    <property type="match status" value="1"/>
</dbReference>
<dbReference type="InterPro" id="IPR044722">
    <property type="entry name" value="SecA_SF2_C"/>
</dbReference>
<protein>
    <recommendedName>
        <fullName evidence="13">Protein translocase subunit SecA</fullName>
    </recommendedName>
</protein>
<gene>
    <name evidence="17" type="ORF">WJX74_000130</name>
</gene>
<dbReference type="GO" id="GO:0017038">
    <property type="term" value="P:protein import"/>
    <property type="evidence" value="ECO:0007669"/>
    <property type="project" value="InterPro"/>
</dbReference>
<evidence type="ECO:0000256" key="9">
    <source>
        <dbReference type="ARBA" id="ARBA00023010"/>
    </source>
</evidence>
<dbReference type="Pfam" id="PF21090">
    <property type="entry name" value="P-loop_SecA"/>
    <property type="match status" value="1"/>
</dbReference>
<evidence type="ECO:0000256" key="6">
    <source>
        <dbReference type="ARBA" id="ARBA00022840"/>
    </source>
</evidence>
<keyword evidence="5 13" id="KW-0547">Nucleotide-binding</keyword>
<feature type="compositionally biased region" description="Polar residues" evidence="14">
    <location>
        <begin position="593"/>
        <end position="602"/>
    </location>
</feature>
<comment type="caution">
    <text evidence="17">The sequence shown here is derived from an EMBL/GenBank/DDBJ whole genome shotgun (WGS) entry which is preliminary data.</text>
</comment>
<dbReference type="CDD" id="cd18803">
    <property type="entry name" value="SF2_C_secA"/>
    <property type="match status" value="1"/>
</dbReference>
<name>A0AAW1S951_9CHLO</name>
<dbReference type="NCBIfam" id="TIGR00963">
    <property type="entry name" value="secA"/>
    <property type="match status" value="1"/>
</dbReference>
<feature type="domain" description="SecA family profile" evidence="16">
    <location>
        <begin position="74"/>
        <end position="774"/>
    </location>
</feature>
<dbReference type="InterPro" id="IPR011116">
    <property type="entry name" value="SecA_Wing/Scaffold"/>
</dbReference>
<evidence type="ECO:0000256" key="10">
    <source>
        <dbReference type="ARBA" id="ARBA00023078"/>
    </source>
</evidence>
<dbReference type="InterPro" id="IPR011130">
    <property type="entry name" value="SecA_preprotein_X-link_dom"/>
</dbReference>
<keyword evidence="11" id="KW-0472">Membrane</keyword>
<reference evidence="17 18" key="1">
    <citation type="journal article" date="2024" name="Nat. Commun.">
        <title>Phylogenomics reveals the evolutionary origins of lichenization in chlorophyte algae.</title>
        <authorList>
            <person name="Puginier C."/>
            <person name="Libourel C."/>
            <person name="Otte J."/>
            <person name="Skaloud P."/>
            <person name="Haon M."/>
            <person name="Grisel S."/>
            <person name="Petersen M."/>
            <person name="Berrin J.G."/>
            <person name="Delaux P.M."/>
            <person name="Dal Grande F."/>
            <person name="Keller J."/>
        </authorList>
    </citation>
    <scope>NUCLEOTIDE SEQUENCE [LARGE SCALE GENOMIC DNA]</scope>
    <source>
        <strain evidence="17 18">SAG 2145</strain>
    </source>
</reference>
<feature type="compositionally biased region" description="Basic and acidic residues" evidence="14">
    <location>
        <begin position="993"/>
        <end position="1011"/>
    </location>
</feature>
<dbReference type="InterPro" id="IPR014001">
    <property type="entry name" value="Helicase_ATP-bd"/>
</dbReference>
<evidence type="ECO:0000256" key="14">
    <source>
        <dbReference type="SAM" id="MobiDB-lite"/>
    </source>
</evidence>
<feature type="region of interest" description="Disordered" evidence="14">
    <location>
        <begin position="593"/>
        <end position="621"/>
    </location>
</feature>
<proteinExistence type="inferred from homology"/>
<comment type="catalytic activity">
    <reaction evidence="12">
        <text>ATP + H2O + chloroplast-proteinSide 1 = ADP + phosphate + chloroplast-proteinSide 2.</text>
        <dbReference type="EC" id="7.4.2.4"/>
    </reaction>
</comment>
<dbReference type="Pfam" id="PF01043">
    <property type="entry name" value="SecA_PP_bind"/>
    <property type="match status" value="1"/>
</dbReference>
<dbReference type="PANTHER" id="PTHR30612">
    <property type="entry name" value="SECA INNER MEMBRANE COMPONENT OF SEC PROTEIN SECRETION SYSTEM"/>
    <property type="match status" value="1"/>
</dbReference>
<dbReference type="SMART" id="SM00958">
    <property type="entry name" value="SecA_PP_bind"/>
    <property type="match status" value="1"/>
</dbReference>
<dbReference type="Proteomes" id="UP001438707">
    <property type="component" value="Unassembled WGS sequence"/>
</dbReference>
<keyword evidence="9 13" id="KW-0811">Translocation</keyword>
<dbReference type="GO" id="GO:0009570">
    <property type="term" value="C:chloroplast stroma"/>
    <property type="evidence" value="ECO:0007669"/>
    <property type="project" value="UniProtKB-SubCell"/>
</dbReference>
<comment type="subcellular location">
    <subcellularLocation>
        <location evidence="1">Plastid</location>
        <location evidence="1">Chloroplast stroma</location>
    </subcellularLocation>
    <subcellularLocation>
        <location evidence="2">Plastid</location>
        <location evidence="2">Chloroplast thylakoid membrane</location>
        <topology evidence="2">Peripheral membrane protein</topology>
    </subcellularLocation>
</comment>
<evidence type="ECO:0000256" key="12">
    <source>
        <dbReference type="ARBA" id="ARBA00034043"/>
    </source>
</evidence>
<dbReference type="GO" id="GO:0006605">
    <property type="term" value="P:protein targeting"/>
    <property type="evidence" value="ECO:0007669"/>
    <property type="project" value="InterPro"/>
</dbReference>
<dbReference type="InterPro" id="IPR011115">
    <property type="entry name" value="SecA_DEAD"/>
</dbReference>
<dbReference type="Gene3D" id="3.40.50.300">
    <property type="entry name" value="P-loop containing nucleotide triphosphate hydrolases"/>
    <property type="match status" value="2"/>
</dbReference>
<organism evidence="17 18">
    <name type="scientific">Apatococcus lobatus</name>
    <dbReference type="NCBI Taxonomy" id="904363"/>
    <lineage>
        <taxon>Eukaryota</taxon>
        <taxon>Viridiplantae</taxon>
        <taxon>Chlorophyta</taxon>
        <taxon>core chlorophytes</taxon>
        <taxon>Trebouxiophyceae</taxon>
        <taxon>Chlorellales</taxon>
        <taxon>Chlorellaceae</taxon>
        <taxon>Apatococcus</taxon>
    </lineage>
</organism>